<dbReference type="PIRSF" id="PIRSF000390">
    <property type="entry name" value="PLP_StrS"/>
    <property type="match status" value="1"/>
</dbReference>
<protein>
    <submittedName>
        <fullName evidence="2">DegT/DnrJ/EryC1/StrS family aminotransferase</fullName>
    </submittedName>
</protein>
<comment type="caution">
    <text evidence="2">The sequence shown here is derived from an EMBL/GenBank/DDBJ whole genome shotgun (WGS) entry which is preliminary data.</text>
</comment>
<dbReference type="RefSeq" id="WP_173747191.1">
    <property type="nucleotide sequence ID" value="NZ_JAAITA010000001.1"/>
</dbReference>
<dbReference type="Proteomes" id="UP000822142">
    <property type="component" value="Unassembled WGS sequence"/>
</dbReference>
<name>A0ABX2I6J5_BLAHA</name>
<dbReference type="InterPro" id="IPR000653">
    <property type="entry name" value="DegT/StrS_aminotransferase"/>
</dbReference>
<dbReference type="CDD" id="cd00616">
    <property type="entry name" value="AHBA_syn"/>
    <property type="match status" value="1"/>
</dbReference>
<dbReference type="InterPro" id="IPR015421">
    <property type="entry name" value="PyrdxlP-dep_Trfase_major"/>
</dbReference>
<keyword evidence="2" id="KW-0032">Aminotransferase</keyword>
<dbReference type="Gene3D" id="3.40.640.10">
    <property type="entry name" value="Type I PLP-dependent aspartate aminotransferase-like (Major domain)"/>
    <property type="match status" value="1"/>
</dbReference>
<keyword evidence="2" id="KW-0808">Transferase</keyword>
<dbReference type="Gene3D" id="3.90.1150.10">
    <property type="entry name" value="Aspartate Aminotransferase, domain 1"/>
    <property type="match status" value="1"/>
</dbReference>
<dbReference type="EMBL" id="JAAITA010000001">
    <property type="protein sequence ID" value="NSJ84712.1"/>
    <property type="molecule type" value="Genomic_DNA"/>
</dbReference>
<sequence>MKVPFSPPDITEEEIAEVADTLRSGWITTGPKTKRFENEIAAYCHTAKAACLNSATASLELSLRILGVGPGDEVITSAYTYTASCSVICHVGAIPVLVDTVPGTFDMNPEKVREAVSEKTKAVIAVDLAGIIYPHYRELFQIAEEKKSLFHANNEIQEAMGRIAILADGAHAFGASREGKMAGEIADFTSFSFHAVKNLTTAEGGAAVWRTIPGIDNEDIYNQYMLYSLHGQNKDALAKTQLGNWEYDIAGPYYKCNMTDIMASIGLIQLKRYPDILKRRREIIRRYDYAFQDLNIEVLKHYSDKHTSSGHLYLTRLVGKSREVCNDVIVKMAEAEIATNVHYKPLPMMTAYKNLGFDIQDFPNAYHMFENEITLPLHTCLTDEQVDFIIETYRKIVKEL</sequence>
<comment type="similarity">
    <text evidence="1">Belongs to the DegT/DnrJ/EryC1 family.</text>
</comment>
<dbReference type="InterPro" id="IPR015424">
    <property type="entry name" value="PyrdxlP-dep_Trfase"/>
</dbReference>
<proteinExistence type="inferred from homology"/>
<evidence type="ECO:0000256" key="1">
    <source>
        <dbReference type="RuleBase" id="RU004508"/>
    </source>
</evidence>
<evidence type="ECO:0000313" key="2">
    <source>
        <dbReference type="EMBL" id="NSJ84712.1"/>
    </source>
</evidence>
<dbReference type="InterPro" id="IPR015422">
    <property type="entry name" value="PyrdxlP-dep_Trfase_small"/>
</dbReference>
<dbReference type="GO" id="GO:0008483">
    <property type="term" value="F:transaminase activity"/>
    <property type="evidence" value="ECO:0007669"/>
    <property type="project" value="UniProtKB-KW"/>
</dbReference>
<keyword evidence="3" id="KW-1185">Reference proteome</keyword>
<accession>A0ABX2I6J5</accession>
<gene>
    <name evidence="2" type="ORF">G5A70_00625</name>
</gene>
<dbReference type="PANTHER" id="PTHR30244:SF34">
    <property type="entry name" value="DTDP-4-AMINO-4,6-DIDEOXYGALACTOSE TRANSAMINASE"/>
    <property type="match status" value="1"/>
</dbReference>
<reference evidence="2 3" key="1">
    <citation type="journal article" date="2020" name="Cell Host Microbe">
        <title>Functional and Genomic Variation between Human-Derived Isolates of Lachnospiraceae Reveals Inter- and Intra-Species Diversity.</title>
        <authorList>
            <person name="Sorbara M.T."/>
            <person name="Littmann E.R."/>
            <person name="Fontana E."/>
            <person name="Moody T.U."/>
            <person name="Kohout C.E."/>
            <person name="Gjonbalaj M."/>
            <person name="Eaton V."/>
            <person name="Seok R."/>
            <person name="Leiner I.M."/>
            <person name="Pamer E.G."/>
        </authorList>
    </citation>
    <scope>NUCLEOTIDE SEQUENCE [LARGE SCALE GENOMIC DNA]</scope>
    <source>
        <strain evidence="2 3">MSK.15.26</strain>
    </source>
</reference>
<organism evidence="2 3">
    <name type="scientific">Blautia hansenii</name>
    <name type="common">Ruminococcus hansenii</name>
    <dbReference type="NCBI Taxonomy" id="1322"/>
    <lineage>
        <taxon>Bacteria</taxon>
        <taxon>Bacillati</taxon>
        <taxon>Bacillota</taxon>
        <taxon>Clostridia</taxon>
        <taxon>Lachnospirales</taxon>
        <taxon>Lachnospiraceae</taxon>
        <taxon>Blautia</taxon>
    </lineage>
</organism>
<dbReference type="Pfam" id="PF01041">
    <property type="entry name" value="DegT_DnrJ_EryC1"/>
    <property type="match status" value="1"/>
</dbReference>
<keyword evidence="1" id="KW-0663">Pyridoxal phosphate</keyword>
<evidence type="ECO:0000313" key="3">
    <source>
        <dbReference type="Proteomes" id="UP000822142"/>
    </source>
</evidence>
<dbReference type="SUPFAM" id="SSF53383">
    <property type="entry name" value="PLP-dependent transferases"/>
    <property type="match status" value="1"/>
</dbReference>
<dbReference type="PANTHER" id="PTHR30244">
    <property type="entry name" value="TRANSAMINASE"/>
    <property type="match status" value="1"/>
</dbReference>